<dbReference type="Proteomes" id="UP000324222">
    <property type="component" value="Unassembled WGS sequence"/>
</dbReference>
<evidence type="ECO:0000313" key="2">
    <source>
        <dbReference type="Proteomes" id="UP000324222"/>
    </source>
</evidence>
<proteinExistence type="predicted"/>
<dbReference type="EMBL" id="VSRR010005477">
    <property type="protein sequence ID" value="MPC42542.1"/>
    <property type="molecule type" value="Genomic_DNA"/>
</dbReference>
<comment type="caution">
    <text evidence="1">The sequence shown here is derived from an EMBL/GenBank/DDBJ whole genome shotgun (WGS) entry which is preliminary data.</text>
</comment>
<organism evidence="1 2">
    <name type="scientific">Portunus trituberculatus</name>
    <name type="common">Swimming crab</name>
    <name type="synonym">Neptunus trituberculatus</name>
    <dbReference type="NCBI Taxonomy" id="210409"/>
    <lineage>
        <taxon>Eukaryota</taxon>
        <taxon>Metazoa</taxon>
        <taxon>Ecdysozoa</taxon>
        <taxon>Arthropoda</taxon>
        <taxon>Crustacea</taxon>
        <taxon>Multicrustacea</taxon>
        <taxon>Malacostraca</taxon>
        <taxon>Eumalacostraca</taxon>
        <taxon>Eucarida</taxon>
        <taxon>Decapoda</taxon>
        <taxon>Pleocyemata</taxon>
        <taxon>Brachyura</taxon>
        <taxon>Eubrachyura</taxon>
        <taxon>Portunoidea</taxon>
        <taxon>Portunidae</taxon>
        <taxon>Portuninae</taxon>
        <taxon>Portunus</taxon>
    </lineage>
</organism>
<dbReference type="AlphaFoldDB" id="A0A5B7F7Z6"/>
<keyword evidence="2" id="KW-1185">Reference proteome</keyword>
<reference evidence="1 2" key="1">
    <citation type="submission" date="2019-05" db="EMBL/GenBank/DDBJ databases">
        <title>Another draft genome of Portunus trituberculatus and its Hox gene families provides insights of decapod evolution.</title>
        <authorList>
            <person name="Jeong J.-H."/>
            <person name="Song I."/>
            <person name="Kim S."/>
            <person name="Choi T."/>
            <person name="Kim D."/>
            <person name="Ryu S."/>
            <person name="Kim W."/>
        </authorList>
    </citation>
    <scope>NUCLEOTIDE SEQUENCE [LARGE SCALE GENOMIC DNA]</scope>
    <source>
        <tissue evidence="1">Muscle</tissue>
    </source>
</reference>
<sequence>MEGRKHGHHATLWQDTALLTATLRKHCDILKTSGYKGDTVTAPLVRRKISAPSGVQTYASQP</sequence>
<gene>
    <name evidence="1" type="ORF">E2C01_036165</name>
</gene>
<evidence type="ECO:0000313" key="1">
    <source>
        <dbReference type="EMBL" id="MPC42542.1"/>
    </source>
</evidence>
<protein>
    <submittedName>
        <fullName evidence="1">Uncharacterized protein</fullName>
    </submittedName>
</protein>
<name>A0A5B7F7Z6_PORTR</name>
<accession>A0A5B7F7Z6</accession>